<evidence type="ECO:0000313" key="3">
    <source>
        <dbReference type="Proteomes" id="UP000705230"/>
    </source>
</evidence>
<evidence type="ECO:0000313" key="2">
    <source>
        <dbReference type="EMBL" id="MBL6903520.1"/>
    </source>
</evidence>
<feature type="transmembrane region" description="Helical" evidence="1">
    <location>
        <begin position="62"/>
        <end position="85"/>
    </location>
</feature>
<evidence type="ECO:0008006" key="4">
    <source>
        <dbReference type="Google" id="ProtNLM"/>
    </source>
</evidence>
<dbReference type="Proteomes" id="UP000705230">
    <property type="component" value="Unassembled WGS sequence"/>
</dbReference>
<name>A0A937SHP3_9GAMM</name>
<protein>
    <recommendedName>
        <fullName evidence="4">Glycerophosphoryl diester phosphodiesterase membrane domain-containing protein</fullName>
    </recommendedName>
</protein>
<feature type="transmembrane region" description="Helical" evidence="1">
    <location>
        <begin position="168"/>
        <end position="192"/>
    </location>
</feature>
<dbReference type="AlphaFoldDB" id="A0A937SHP3"/>
<proteinExistence type="predicted"/>
<keyword evidence="1" id="KW-1133">Transmembrane helix</keyword>
<reference evidence="2" key="1">
    <citation type="submission" date="2020-10" db="EMBL/GenBank/DDBJ databases">
        <title>Microbiome of the Black Sea water column analyzed by genome centric metagenomics.</title>
        <authorList>
            <person name="Cabello-Yeves P.J."/>
            <person name="Callieri C."/>
            <person name="Picazo A."/>
            <person name="Mehrshad M."/>
            <person name="Haro-Moreno J.M."/>
            <person name="Roda-Garcia J."/>
            <person name="Dzembekova N."/>
            <person name="Slabakova V."/>
            <person name="Slabakova N."/>
            <person name="Moncheva S."/>
            <person name="Rodriguez-Valera F."/>
        </authorList>
    </citation>
    <scope>NUCLEOTIDE SEQUENCE</scope>
    <source>
        <strain evidence="2">BS30m-G43</strain>
    </source>
</reference>
<accession>A0A937SHP3</accession>
<keyword evidence="1" id="KW-0812">Transmembrane</keyword>
<organism evidence="2 3">
    <name type="scientific">SAR86 cluster bacterium</name>
    <dbReference type="NCBI Taxonomy" id="2030880"/>
    <lineage>
        <taxon>Bacteria</taxon>
        <taxon>Pseudomonadati</taxon>
        <taxon>Pseudomonadota</taxon>
        <taxon>Gammaproteobacteria</taxon>
        <taxon>SAR86 cluster</taxon>
    </lineage>
</organism>
<gene>
    <name evidence="2" type="ORF">ISR29_04895</name>
</gene>
<sequence length="233" mass="25985">MNQFKSAWQFAYTHWQFLAVLAFPVFLVEVITAYYLTDAALLVEAGNLDDITMYFEANSLPITLLSFISIILSISFTGGAFIAFNALTEGQEIKPFDALFIGFKKFFPLLGALVLCYIIFTLGLLMLVLPGFYLFGRLGLTPAYIMFENKGVRESIAKSWEVTDEHGTILFFLTFSFIALSAALAMLPFSILPMAAGGGSSLPQLVFAGLIEYTFVFPWAYIYFSLYKSIKNS</sequence>
<feature type="transmembrane region" description="Helical" evidence="1">
    <location>
        <begin position="106"/>
        <end position="125"/>
    </location>
</feature>
<keyword evidence="1" id="KW-0472">Membrane</keyword>
<comment type="caution">
    <text evidence="2">The sequence shown here is derived from an EMBL/GenBank/DDBJ whole genome shotgun (WGS) entry which is preliminary data.</text>
</comment>
<dbReference type="EMBL" id="JADHSG010000007">
    <property type="protein sequence ID" value="MBL6903520.1"/>
    <property type="molecule type" value="Genomic_DNA"/>
</dbReference>
<feature type="transmembrane region" description="Helical" evidence="1">
    <location>
        <begin position="12"/>
        <end position="36"/>
    </location>
</feature>
<feature type="transmembrane region" description="Helical" evidence="1">
    <location>
        <begin position="204"/>
        <end position="224"/>
    </location>
</feature>
<evidence type="ECO:0000256" key="1">
    <source>
        <dbReference type="SAM" id="Phobius"/>
    </source>
</evidence>